<feature type="transmembrane region" description="Helical" evidence="2">
    <location>
        <begin position="698"/>
        <end position="720"/>
    </location>
</feature>
<dbReference type="EMBL" id="HBNS01006496">
    <property type="protein sequence ID" value="CAE4588667.1"/>
    <property type="molecule type" value="Transcribed_RNA"/>
</dbReference>
<name>A0A7S4QNV7_9STRA</name>
<evidence type="ECO:0000256" key="2">
    <source>
        <dbReference type="SAM" id="Phobius"/>
    </source>
</evidence>
<keyword evidence="2" id="KW-0472">Membrane</keyword>
<feature type="coiled-coil region" evidence="1">
    <location>
        <begin position="525"/>
        <end position="583"/>
    </location>
</feature>
<dbReference type="InterPro" id="IPR027417">
    <property type="entry name" value="P-loop_NTPase"/>
</dbReference>
<dbReference type="Gene3D" id="3.40.50.300">
    <property type="entry name" value="P-loop containing nucleotide triphosphate hydrolases"/>
    <property type="match status" value="1"/>
</dbReference>
<evidence type="ECO:0000256" key="1">
    <source>
        <dbReference type="SAM" id="Coils"/>
    </source>
</evidence>
<keyword evidence="2" id="KW-0812">Transmembrane</keyword>
<organism evidence="3">
    <name type="scientific">Ditylum brightwellii</name>
    <dbReference type="NCBI Taxonomy" id="49249"/>
    <lineage>
        <taxon>Eukaryota</taxon>
        <taxon>Sar</taxon>
        <taxon>Stramenopiles</taxon>
        <taxon>Ochrophyta</taxon>
        <taxon>Bacillariophyta</taxon>
        <taxon>Mediophyceae</taxon>
        <taxon>Lithodesmiophycidae</taxon>
        <taxon>Lithodesmiales</taxon>
        <taxon>Lithodesmiaceae</taxon>
        <taxon>Ditylum</taxon>
    </lineage>
</organism>
<gene>
    <name evidence="3" type="ORF">DBRI00130_LOCUS5253</name>
</gene>
<dbReference type="AlphaFoldDB" id="A0A7S4QNV7"/>
<dbReference type="SUPFAM" id="SSF52540">
    <property type="entry name" value="P-loop containing nucleoside triphosphate hydrolases"/>
    <property type="match status" value="1"/>
</dbReference>
<evidence type="ECO:0000313" key="3">
    <source>
        <dbReference type="EMBL" id="CAE4588667.1"/>
    </source>
</evidence>
<feature type="transmembrane region" description="Helical" evidence="2">
    <location>
        <begin position="276"/>
        <end position="309"/>
    </location>
</feature>
<dbReference type="CDD" id="cd00882">
    <property type="entry name" value="Ras_like_GTPase"/>
    <property type="match status" value="1"/>
</dbReference>
<proteinExistence type="predicted"/>
<accession>A0A7S4QNV7</accession>
<sequence length="1228" mass="131579">MTTKALPTFLIVGAAGDGKSSIIKSLISMDSEAEAAPIETLPKTGRDPAGVTKAIKSYHITCFEDNMVLVDTIGLGDLEKGLGSLIGGIRSVIQNQHCQVDGVIVTSLIATGRLGMACLLVQQIILNGLVKDSAGISPWERIIFCGTQQDRCTIDEIKDFKERTAQLFFKDKVAPRNCQITACSNKTSGGLGGLLRCMQDLIASGRYRTTWDPNFDMNNGPHRMAVGLCSVTKGDIHCQQMELEIQFAWNKVMHFDPPTRIAPLVKDVIHPNDDNMLVYIASVASIAMTAGGVAMLVAVPGGFIGGVLLSGGMNSGANLAAQIWKGEKFDFQGHFVQVGIGFAATATGACAASSVATLSSVPVGIQKEVVSRALSGAASSASSQILSNIAKGEECTKGVVVASLSGSAASVVSGTVAEKMGPSKDIMNAKIEYVMSSQHAQETIGRSMASGLAVGVAAAGVGTVLANLASKRKWKEGLIDGMLRAGVMGTIQGAINGSIQVHHDREEVGRIINKLAQDLKKNDDKEQASRDLEKLDKTLKDLKTEHASLDQELDRDPALKKEKDAYIENLDELEKHQAKLSNTPDLRNDKDWKNENKALLLRHKSLNSKLNEKADLKSWKETHHKIKACKYEIARHETMSALSRDIKLCTNRDEMIRLIETDGIAIFGKTTLNKLQQNPNDIVWKTLRKNGLTYDKNSSYLAAGVGGAAAGVGSVLIIFLSGPAGTIIGGAMLAGGMQCAAEAHDRHKIDRPLDSKATSLRVGVAATTGALMGAGGHYLQALGTNATGIQLLVVNVGGGAAIGAGSGATGQLLNNVVENHLQGRALNHDVSQNVGTAAMVGAAAGAAGAMVGHAVGATGQNIASKHQVATAFFAGGLAGAASHEIGRLLSGSDFDAMDLVLAAGQGAIIAAGAAKVKMMENSRVQKAMNRLASGEMHLQVAANRDGVQVELIDKSSGQKLNTIRPDNGRPSKVVRLEVECPTDAGSMGHVRPLGKDGKAIDIPVAKGDKYCVDRSYLVARDDGRIPSLDRIQSHRAEINAEIQPKLTRLFKNELNRFEGEEKFGAILPAEDAQRYFTPEQALRHVLNDTSSQNHELIGTSTPLVKDKCGVLVRYDQNHGRALPPQTPELEAAYRQALHRFNSGHSANTTHILEFDTKVPQPTNRTRHWEIPIKNAYKFERKELTNRMSPNNHFKFEAVYVGRARNTVYKYQRHHKAFHYDANLNRHLG</sequence>
<protein>
    <submittedName>
        <fullName evidence="3">Uncharacterized protein</fullName>
    </submittedName>
</protein>
<keyword evidence="1" id="KW-0175">Coiled coil</keyword>
<reference evidence="3" key="1">
    <citation type="submission" date="2021-01" db="EMBL/GenBank/DDBJ databases">
        <authorList>
            <person name="Corre E."/>
            <person name="Pelletier E."/>
            <person name="Niang G."/>
            <person name="Scheremetjew M."/>
            <person name="Finn R."/>
            <person name="Kale V."/>
            <person name="Holt S."/>
            <person name="Cochrane G."/>
            <person name="Meng A."/>
            <person name="Brown T."/>
            <person name="Cohen L."/>
        </authorList>
    </citation>
    <scope>NUCLEOTIDE SEQUENCE</scope>
    <source>
        <strain evidence="3">GSO104</strain>
    </source>
</reference>
<keyword evidence="2" id="KW-1133">Transmembrane helix</keyword>